<evidence type="ECO:0000313" key="1">
    <source>
        <dbReference type="EMBL" id="AGA69261.1"/>
    </source>
</evidence>
<dbReference type="KEGG" id="ddl:Desdi_1811"/>
<evidence type="ECO:0000313" key="2">
    <source>
        <dbReference type="Proteomes" id="UP000010797"/>
    </source>
</evidence>
<organism evidence="1 2">
    <name type="scientific">Desulfitobacterium dichloroeliminans (strain LMG P-21439 / DCA1)</name>
    <dbReference type="NCBI Taxonomy" id="871963"/>
    <lineage>
        <taxon>Bacteria</taxon>
        <taxon>Bacillati</taxon>
        <taxon>Bacillota</taxon>
        <taxon>Clostridia</taxon>
        <taxon>Eubacteriales</taxon>
        <taxon>Desulfitobacteriaceae</taxon>
        <taxon>Desulfitobacterium</taxon>
    </lineage>
</organism>
<reference evidence="2" key="1">
    <citation type="submission" date="2012-02" db="EMBL/GenBank/DDBJ databases">
        <title>Complete sequence of Desulfitobacterium dichloroeliminans LMG P-21439.</title>
        <authorList>
            <person name="Lucas S."/>
            <person name="Han J."/>
            <person name="Lapidus A."/>
            <person name="Cheng J.-F."/>
            <person name="Goodwin L."/>
            <person name="Pitluck S."/>
            <person name="Peters L."/>
            <person name="Ovchinnikova G."/>
            <person name="Teshima H."/>
            <person name="Detter J.C."/>
            <person name="Han C."/>
            <person name="Tapia R."/>
            <person name="Land M."/>
            <person name="Hauser L."/>
            <person name="Kyrpides N."/>
            <person name="Ivanova N."/>
            <person name="Pagani I."/>
            <person name="Kruse T."/>
            <person name="de Vos W.M."/>
            <person name="Boon N."/>
            <person name="Smidt H."/>
            <person name="Woyke T."/>
        </authorList>
    </citation>
    <scope>NUCLEOTIDE SEQUENCE [LARGE SCALE GENOMIC DNA]</scope>
    <source>
        <strain evidence="2">LMG P-21439 / DCA1</strain>
    </source>
</reference>
<dbReference type="Proteomes" id="UP000010797">
    <property type="component" value="Chromosome"/>
</dbReference>
<name>L0F9B7_DESDL</name>
<accession>L0F9B7</accession>
<sequence length="44" mass="5116">MNILSGLLFIGLSVCLIAMKYKRAYTDSVEDRLNFIQDRSIFME</sequence>
<dbReference type="AlphaFoldDB" id="L0F9B7"/>
<proteinExistence type="predicted"/>
<dbReference type="HOGENOM" id="CLU_217908_0_0_9"/>
<keyword evidence="2" id="KW-1185">Reference proteome</keyword>
<protein>
    <submittedName>
        <fullName evidence="1">Uncharacterized protein</fullName>
    </submittedName>
</protein>
<dbReference type="EMBL" id="CP003344">
    <property type="protein sequence ID" value="AGA69261.1"/>
    <property type="molecule type" value="Genomic_DNA"/>
</dbReference>
<gene>
    <name evidence="1" type="ordered locus">Desdi_1811</name>
</gene>